<name>A0A0A9HCP9_ARUDO</name>
<reference evidence="1" key="1">
    <citation type="submission" date="2014-09" db="EMBL/GenBank/DDBJ databases">
        <authorList>
            <person name="Magalhaes I.L.F."/>
            <person name="Oliveira U."/>
            <person name="Santos F.R."/>
            <person name="Vidigal T.H.D.A."/>
            <person name="Brescovit A.D."/>
            <person name="Santos A.J."/>
        </authorList>
    </citation>
    <scope>NUCLEOTIDE SEQUENCE</scope>
    <source>
        <tissue evidence="1">Shoot tissue taken approximately 20 cm above the soil surface</tissue>
    </source>
</reference>
<dbReference type="EMBL" id="GBRH01167228">
    <property type="protein sequence ID" value="JAE30668.1"/>
    <property type="molecule type" value="Transcribed_RNA"/>
</dbReference>
<dbReference type="AlphaFoldDB" id="A0A0A9HCP9"/>
<protein>
    <submittedName>
        <fullName evidence="1">Uncharacterized protein</fullName>
    </submittedName>
</protein>
<proteinExistence type="predicted"/>
<evidence type="ECO:0000313" key="1">
    <source>
        <dbReference type="EMBL" id="JAE30668.1"/>
    </source>
</evidence>
<reference evidence="1" key="2">
    <citation type="journal article" date="2015" name="Data Brief">
        <title>Shoot transcriptome of the giant reed, Arundo donax.</title>
        <authorList>
            <person name="Barrero R.A."/>
            <person name="Guerrero F.D."/>
            <person name="Moolhuijzen P."/>
            <person name="Goolsby J.A."/>
            <person name="Tidwell J."/>
            <person name="Bellgard S.E."/>
            <person name="Bellgard M.I."/>
        </authorList>
    </citation>
    <scope>NUCLEOTIDE SEQUENCE</scope>
    <source>
        <tissue evidence="1">Shoot tissue taken approximately 20 cm above the soil surface</tissue>
    </source>
</reference>
<accession>A0A0A9HCP9</accession>
<organism evidence="1">
    <name type="scientific">Arundo donax</name>
    <name type="common">Giant reed</name>
    <name type="synonym">Donax arundinaceus</name>
    <dbReference type="NCBI Taxonomy" id="35708"/>
    <lineage>
        <taxon>Eukaryota</taxon>
        <taxon>Viridiplantae</taxon>
        <taxon>Streptophyta</taxon>
        <taxon>Embryophyta</taxon>
        <taxon>Tracheophyta</taxon>
        <taxon>Spermatophyta</taxon>
        <taxon>Magnoliopsida</taxon>
        <taxon>Liliopsida</taxon>
        <taxon>Poales</taxon>
        <taxon>Poaceae</taxon>
        <taxon>PACMAD clade</taxon>
        <taxon>Arundinoideae</taxon>
        <taxon>Arundineae</taxon>
        <taxon>Arundo</taxon>
    </lineage>
</organism>
<sequence length="50" mass="5778">MSHWHNSTMFHALILKGSMYETCHSGTEKMWLPCQGNVSYGTVTQFENEQ</sequence>